<reference evidence="2 3" key="1">
    <citation type="submission" date="2020-10" db="EMBL/GenBank/DDBJ databases">
        <title>The Coptis chinensis genome and diversification of protoberbering-type alkaloids.</title>
        <authorList>
            <person name="Wang B."/>
            <person name="Shu S."/>
            <person name="Song C."/>
            <person name="Liu Y."/>
        </authorList>
    </citation>
    <scope>NUCLEOTIDE SEQUENCE [LARGE SCALE GENOMIC DNA]</scope>
    <source>
        <strain evidence="2">HL-2020</strain>
        <tissue evidence="2">Leaf</tissue>
    </source>
</reference>
<keyword evidence="3" id="KW-1185">Reference proteome</keyword>
<feature type="transmembrane region" description="Helical" evidence="1">
    <location>
        <begin position="104"/>
        <end position="122"/>
    </location>
</feature>
<keyword evidence="1" id="KW-0812">Transmembrane</keyword>
<organism evidence="2 3">
    <name type="scientific">Coptis chinensis</name>
    <dbReference type="NCBI Taxonomy" id="261450"/>
    <lineage>
        <taxon>Eukaryota</taxon>
        <taxon>Viridiplantae</taxon>
        <taxon>Streptophyta</taxon>
        <taxon>Embryophyta</taxon>
        <taxon>Tracheophyta</taxon>
        <taxon>Spermatophyta</taxon>
        <taxon>Magnoliopsida</taxon>
        <taxon>Ranunculales</taxon>
        <taxon>Ranunculaceae</taxon>
        <taxon>Coptidoideae</taxon>
        <taxon>Coptis</taxon>
    </lineage>
</organism>
<protein>
    <submittedName>
        <fullName evidence="2">Uncharacterized protein</fullName>
    </submittedName>
</protein>
<keyword evidence="1" id="KW-1133">Transmembrane helix</keyword>
<comment type="caution">
    <text evidence="2">The sequence shown here is derived from an EMBL/GenBank/DDBJ whole genome shotgun (WGS) entry which is preliminary data.</text>
</comment>
<proteinExistence type="predicted"/>
<dbReference type="EMBL" id="JADFTS010000005">
    <property type="protein sequence ID" value="KAF9605387.1"/>
    <property type="molecule type" value="Genomic_DNA"/>
</dbReference>
<evidence type="ECO:0000313" key="3">
    <source>
        <dbReference type="Proteomes" id="UP000631114"/>
    </source>
</evidence>
<evidence type="ECO:0000256" key="1">
    <source>
        <dbReference type="SAM" id="Phobius"/>
    </source>
</evidence>
<dbReference type="AlphaFoldDB" id="A0A835HVY6"/>
<accession>A0A835HVY6</accession>
<name>A0A835HVY6_9MAGN</name>
<gene>
    <name evidence="2" type="ORF">IFM89_016964</name>
</gene>
<dbReference type="Proteomes" id="UP000631114">
    <property type="component" value="Unassembled WGS sequence"/>
</dbReference>
<keyword evidence="1" id="KW-0472">Membrane</keyword>
<evidence type="ECO:0000313" key="2">
    <source>
        <dbReference type="EMBL" id="KAF9605387.1"/>
    </source>
</evidence>
<sequence>MKQTLDYKILITPAIEGQLVARSRGFADETIDGGVRYILFDSTKHIQLPQALSLPMGLQMAPPICPHSYVQVGVWVETARLPLLSSSSYSDDDYASRRHDASDVGFGDCSIIAFFLFFLVAVSGSSYPSDTSVIKLQVCWLGTERVVQKHRPAKD</sequence>